<feature type="compositionally biased region" description="Low complexity" evidence="1">
    <location>
        <begin position="1"/>
        <end position="17"/>
    </location>
</feature>
<gene>
    <name evidence="2" type="ORF">J0M35_10255</name>
</gene>
<comment type="caution">
    <text evidence="2">The sequence shown here is derived from an EMBL/GenBank/DDBJ whole genome shotgun (WGS) entry which is preliminary data.</text>
</comment>
<evidence type="ECO:0000256" key="1">
    <source>
        <dbReference type="SAM" id="MobiDB-lite"/>
    </source>
</evidence>
<organism evidence="2 3">
    <name type="scientific">Candidatus Obscuribacter phosphatis</name>
    <dbReference type="NCBI Taxonomy" id="1906157"/>
    <lineage>
        <taxon>Bacteria</taxon>
        <taxon>Bacillati</taxon>
        <taxon>Candidatus Melainabacteria</taxon>
        <taxon>Candidatus Obscuribacterales</taxon>
        <taxon>Candidatus Obscuribacteraceae</taxon>
        <taxon>Candidatus Obscuribacter</taxon>
    </lineage>
</organism>
<dbReference type="EMBL" id="JAFLCK010000013">
    <property type="protein sequence ID" value="MBN8660736.1"/>
    <property type="molecule type" value="Genomic_DNA"/>
</dbReference>
<reference evidence="2" key="1">
    <citation type="submission" date="2021-02" db="EMBL/GenBank/DDBJ databases">
        <title>Genome-Resolved Metagenomics of a Microbial Community Performing Photosynthetic Biological Nutrient Removal.</title>
        <authorList>
            <person name="Mcdaniel E.A."/>
        </authorList>
    </citation>
    <scope>NUCLEOTIDE SEQUENCE</scope>
    <source>
        <strain evidence="2">UWPOB_OBS1</strain>
    </source>
</reference>
<feature type="region of interest" description="Disordered" evidence="1">
    <location>
        <begin position="1"/>
        <end position="22"/>
    </location>
</feature>
<evidence type="ECO:0000313" key="2">
    <source>
        <dbReference type="EMBL" id="MBN8660736.1"/>
    </source>
</evidence>
<evidence type="ECO:0000313" key="3">
    <source>
        <dbReference type="Proteomes" id="UP000664277"/>
    </source>
</evidence>
<name>A0A8J7P8Q2_9BACT</name>
<dbReference type="AlphaFoldDB" id="A0A8J7P8Q2"/>
<proteinExistence type="predicted"/>
<dbReference type="Proteomes" id="UP000664277">
    <property type="component" value="Unassembled WGS sequence"/>
</dbReference>
<sequence length="100" mass="10899">MGALLPDDSNSSKPNSPEDFANRFDNVQNQAQVEANLNLLSDSLNGKSAAETLNFLKQMDSKEQNGKGADITLKKENGQDFLEITSPFSKQPIRAQITDG</sequence>
<protein>
    <submittedName>
        <fullName evidence="2">Uncharacterized protein</fullName>
    </submittedName>
</protein>
<accession>A0A8J7P8Q2</accession>